<keyword evidence="2" id="KW-0472">Membrane</keyword>
<gene>
    <name evidence="3" type="ORF">UX78_C0011G0002</name>
</gene>
<evidence type="ECO:0000256" key="2">
    <source>
        <dbReference type="SAM" id="Phobius"/>
    </source>
</evidence>
<sequence>MENSPNNPANPPSPDTTNLSHPVSGYSSKILFAAFIISIITLTVISFKYLTLQKEFNQIKSSNTPQATSPANPLPSPTPEPAMDISDWETYSHIKARIEFKYPKGWKPSGGEGIDWVYTLASPKGNMIFRLHSNKNTILNECYLQISQSSSNINSYIYSITKFTGVSSGEMCSSPTNLDNREIWAKPDASPLGITFNYHQTNTAEAEIIFSTILSTVSYPNITQDAKAAVLSTLDSYLKAIINHDRNTALSYITNSVKSEVPTNWPQDWYKYKTYEGLNEFHSASEEQQFYSQEQITFQVKFYRQNDAVGERVNLLFVKQNGQWKTPTWNFL</sequence>
<keyword evidence="2" id="KW-0812">Transmembrane</keyword>
<evidence type="ECO:0000256" key="1">
    <source>
        <dbReference type="SAM" id="MobiDB-lite"/>
    </source>
</evidence>
<comment type="caution">
    <text evidence="3">The sequence shown here is derived from an EMBL/GenBank/DDBJ whole genome shotgun (WGS) entry which is preliminary data.</text>
</comment>
<name>A0A0G1UER7_9BACT</name>
<dbReference type="Proteomes" id="UP000034607">
    <property type="component" value="Unassembled WGS sequence"/>
</dbReference>
<evidence type="ECO:0000313" key="4">
    <source>
        <dbReference type="Proteomes" id="UP000034607"/>
    </source>
</evidence>
<keyword evidence="2" id="KW-1133">Transmembrane helix</keyword>
<reference evidence="3 4" key="1">
    <citation type="journal article" date="2015" name="Nature">
        <title>rRNA introns, odd ribosomes, and small enigmatic genomes across a large radiation of phyla.</title>
        <authorList>
            <person name="Brown C.T."/>
            <person name="Hug L.A."/>
            <person name="Thomas B.C."/>
            <person name="Sharon I."/>
            <person name="Castelle C.J."/>
            <person name="Singh A."/>
            <person name="Wilkins M.J."/>
            <person name="Williams K.H."/>
            <person name="Banfield J.F."/>
        </authorList>
    </citation>
    <scope>NUCLEOTIDE SEQUENCE [LARGE SCALE GENOMIC DNA]</scope>
</reference>
<evidence type="ECO:0000313" key="3">
    <source>
        <dbReference type="EMBL" id="KKU56195.1"/>
    </source>
</evidence>
<accession>A0A0G1UER7</accession>
<organism evidence="3 4">
    <name type="scientific">Candidatus Amesbacteria bacterium GW2011_GWA2_47_11</name>
    <dbReference type="NCBI Taxonomy" id="1618357"/>
    <lineage>
        <taxon>Bacteria</taxon>
        <taxon>Candidatus Amesiibacteriota</taxon>
    </lineage>
</organism>
<feature type="transmembrane region" description="Helical" evidence="2">
    <location>
        <begin position="30"/>
        <end position="50"/>
    </location>
</feature>
<feature type="region of interest" description="Disordered" evidence="1">
    <location>
        <begin position="1"/>
        <end position="20"/>
    </location>
</feature>
<protein>
    <submittedName>
        <fullName evidence="3">Uncharacterized protein</fullName>
    </submittedName>
</protein>
<proteinExistence type="predicted"/>
<feature type="region of interest" description="Disordered" evidence="1">
    <location>
        <begin position="61"/>
        <end position="82"/>
    </location>
</feature>
<dbReference type="EMBL" id="LCNM01000011">
    <property type="protein sequence ID" value="KKU56195.1"/>
    <property type="molecule type" value="Genomic_DNA"/>
</dbReference>
<dbReference type="AlphaFoldDB" id="A0A0G1UER7"/>
<feature type="compositionally biased region" description="Polar residues" evidence="1">
    <location>
        <begin position="61"/>
        <end position="71"/>
    </location>
</feature>